<dbReference type="PANTHER" id="PTHR46564:SF1">
    <property type="entry name" value="TRANSPOSASE"/>
    <property type="match status" value="1"/>
</dbReference>
<evidence type="ECO:0000313" key="2">
    <source>
        <dbReference type="EMBL" id="QOK98627.1"/>
    </source>
</evidence>
<accession>A0AA92QD03</accession>
<dbReference type="EMBL" id="CP051170">
    <property type="protein sequence ID" value="QOK98627.1"/>
    <property type="molecule type" value="Genomic_DNA"/>
</dbReference>
<name>A0AA92QD03_RALSL</name>
<dbReference type="InterPro" id="IPR036397">
    <property type="entry name" value="RNaseH_sf"/>
</dbReference>
<geneLocation type="plasmid" evidence="2 3">
    <name>pUW774mp</name>
</geneLocation>
<gene>
    <name evidence="2" type="ORF">HF909_19430</name>
</gene>
<evidence type="ECO:0000259" key="1">
    <source>
        <dbReference type="Pfam" id="PF13358"/>
    </source>
</evidence>
<dbReference type="PANTHER" id="PTHR46564">
    <property type="entry name" value="TRANSPOSASE"/>
    <property type="match status" value="1"/>
</dbReference>
<protein>
    <submittedName>
        <fullName evidence="2">IS630 family transposase</fullName>
    </submittedName>
</protein>
<dbReference type="SUPFAM" id="SSF53098">
    <property type="entry name" value="Ribonuclease H-like"/>
    <property type="match status" value="1"/>
</dbReference>
<feature type="domain" description="Tc1-like transposase DDE" evidence="1">
    <location>
        <begin position="19"/>
        <end position="155"/>
    </location>
</feature>
<dbReference type="AlphaFoldDB" id="A0AA92QD03"/>
<dbReference type="InterPro" id="IPR038717">
    <property type="entry name" value="Tc1-like_DDE_dom"/>
</dbReference>
<reference evidence="3" key="1">
    <citation type="submission" date="2020-04" db="EMBL/GenBank/DDBJ databases">
        <title>Ralstonia solanacearum UW576, UW763, UW773, and UW774.</title>
        <authorList>
            <person name="Steidl O."/>
            <person name="Truchon A."/>
            <person name="Allen C."/>
        </authorList>
    </citation>
    <scope>NUCLEOTIDE SEQUENCE [LARGE SCALE GENOMIC DNA]</scope>
    <source>
        <strain evidence="3">UW774</strain>
        <plasmid evidence="3">pUW774mp</plasmid>
    </source>
</reference>
<dbReference type="InterPro" id="IPR047655">
    <property type="entry name" value="Transpos_IS630-like"/>
</dbReference>
<evidence type="ECO:0000313" key="3">
    <source>
        <dbReference type="Proteomes" id="UP000593970"/>
    </source>
</evidence>
<dbReference type="InterPro" id="IPR012337">
    <property type="entry name" value="RNaseH-like_sf"/>
</dbReference>
<sequence>MKADVLGKLQQAARDQAIRLLYLDEAGFAASPVVQRAWSPRGLPHCVEPHSHCRRSVLGAFDYGQNSLIHAAHAHSIKGPDVEQFLDALIRQDDSRPTIIVLDNAAIHHSISEETRDRWFREHKALLFFLPPYSPELNMIEIVWKHFKYHWRRFVNWTRDTIDAELAELLSGYGSKFQINFS</sequence>
<dbReference type="Gene3D" id="3.30.420.10">
    <property type="entry name" value="Ribonuclease H-like superfamily/Ribonuclease H"/>
    <property type="match status" value="1"/>
</dbReference>
<keyword evidence="2" id="KW-0614">Plasmid</keyword>
<dbReference type="Pfam" id="PF13358">
    <property type="entry name" value="DDE_3"/>
    <property type="match status" value="1"/>
</dbReference>
<organism evidence="2 3">
    <name type="scientific">Ralstonia solanacearum</name>
    <name type="common">Pseudomonas solanacearum</name>
    <dbReference type="NCBI Taxonomy" id="305"/>
    <lineage>
        <taxon>Bacteria</taxon>
        <taxon>Pseudomonadati</taxon>
        <taxon>Pseudomonadota</taxon>
        <taxon>Betaproteobacteria</taxon>
        <taxon>Burkholderiales</taxon>
        <taxon>Burkholderiaceae</taxon>
        <taxon>Ralstonia</taxon>
        <taxon>Ralstonia solanacearum species complex</taxon>
    </lineage>
</organism>
<dbReference type="NCBIfam" id="NF033545">
    <property type="entry name" value="transpos_IS630"/>
    <property type="match status" value="1"/>
</dbReference>
<proteinExistence type="predicted"/>
<dbReference type="Proteomes" id="UP000593970">
    <property type="component" value="Plasmid pUW774mp"/>
</dbReference>
<dbReference type="GO" id="GO:0003676">
    <property type="term" value="F:nucleic acid binding"/>
    <property type="evidence" value="ECO:0007669"/>
    <property type="project" value="InterPro"/>
</dbReference>